<feature type="transmembrane region" description="Helical" evidence="8">
    <location>
        <begin position="71"/>
        <end position="89"/>
    </location>
</feature>
<dbReference type="AlphaFoldDB" id="D8SK80"/>
<dbReference type="InterPro" id="IPR014024">
    <property type="entry name" value="Auxin_eff_plant"/>
</dbReference>
<dbReference type="GO" id="GO:0010315">
    <property type="term" value="P:auxin export across the plasma membrane"/>
    <property type="evidence" value="ECO:0000318"/>
    <property type="project" value="GO_Central"/>
</dbReference>
<evidence type="ECO:0000256" key="9">
    <source>
        <dbReference type="SAM" id="MobiDB-lite"/>
    </source>
</evidence>
<dbReference type="InterPro" id="IPR004776">
    <property type="entry name" value="Mem_transp_PIN-like"/>
</dbReference>
<dbReference type="PANTHER" id="PTHR31752">
    <property type="entry name" value="AUXIN EFFLUX CARRIER COMPONENT 1B-RELATED"/>
    <property type="match status" value="1"/>
</dbReference>
<dbReference type="PANTHER" id="PTHR31752:SF18">
    <property type="entry name" value="AUXIN EFFLUX CARRIER COMPONENT 1"/>
    <property type="match status" value="1"/>
</dbReference>
<organism evidence="11">
    <name type="scientific">Selaginella moellendorffii</name>
    <name type="common">Spikemoss</name>
    <dbReference type="NCBI Taxonomy" id="88036"/>
    <lineage>
        <taxon>Eukaryota</taxon>
        <taxon>Viridiplantae</taxon>
        <taxon>Streptophyta</taxon>
        <taxon>Embryophyta</taxon>
        <taxon>Tracheophyta</taxon>
        <taxon>Lycopodiopsida</taxon>
        <taxon>Selaginellales</taxon>
        <taxon>Selaginellaceae</taxon>
        <taxon>Selaginella</taxon>
    </lineage>
</organism>
<feature type="transmembrane region" description="Helical" evidence="8">
    <location>
        <begin position="605"/>
        <end position="627"/>
    </location>
</feature>
<evidence type="ECO:0000313" key="11">
    <source>
        <dbReference type="Proteomes" id="UP000001514"/>
    </source>
</evidence>
<dbReference type="Gramene" id="EFJ15287">
    <property type="protein sequence ID" value="EFJ15287"/>
    <property type="gene ID" value="SELMODRAFT_422990"/>
</dbReference>
<dbReference type="NCBIfam" id="TIGR00946">
    <property type="entry name" value="2a69"/>
    <property type="match status" value="1"/>
</dbReference>
<dbReference type="GO" id="GO:0009926">
    <property type="term" value="P:auxin polar transport"/>
    <property type="evidence" value="ECO:0000318"/>
    <property type="project" value="GO_Central"/>
</dbReference>
<dbReference type="KEGG" id="smo:SELMODRAFT_422990"/>
<feature type="transmembrane region" description="Helical" evidence="8">
    <location>
        <begin position="40"/>
        <end position="59"/>
    </location>
</feature>
<keyword evidence="5 8" id="KW-1133">Transmembrane helix</keyword>
<dbReference type="GO" id="GO:0005886">
    <property type="term" value="C:plasma membrane"/>
    <property type="evidence" value="ECO:0000318"/>
    <property type="project" value="GO_Central"/>
</dbReference>
<feature type="compositionally biased region" description="Polar residues" evidence="9">
    <location>
        <begin position="308"/>
        <end position="339"/>
    </location>
</feature>
<keyword evidence="4 8" id="KW-0812">Transmembrane</keyword>
<feature type="compositionally biased region" description="Pro residues" evidence="9">
    <location>
        <begin position="223"/>
        <end position="233"/>
    </location>
</feature>
<name>D8SK80_SELML</name>
<evidence type="ECO:0000256" key="2">
    <source>
        <dbReference type="ARBA" id="ARBA00009177"/>
    </source>
</evidence>
<dbReference type="GO" id="GO:0005783">
    <property type="term" value="C:endoplasmic reticulum"/>
    <property type="evidence" value="ECO:0000318"/>
    <property type="project" value="GO_Central"/>
</dbReference>
<evidence type="ECO:0000256" key="6">
    <source>
        <dbReference type="ARBA" id="ARBA00023136"/>
    </source>
</evidence>
<dbReference type="EMBL" id="GL377624">
    <property type="protein sequence ID" value="EFJ15287.1"/>
    <property type="molecule type" value="Genomic_DNA"/>
</dbReference>
<feature type="transmembrane region" description="Helical" evidence="8">
    <location>
        <begin position="144"/>
        <end position="164"/>
    </location>
</feature>
<feature type="region of interest" description="Disordered" evidence="9">
    <location>
        <begin position="282"/>
        <end position="374"/>
    </location>
</feature>
<proteinExistence type="inferred from homology"/>
<feature type="region of interest" description="Disordered" evidence="9">
    <location>
        <begin position="214"/>
        <end position="239"/>
    </location>
</feature>
<protein>
    <recommendedName>
        <fullName evidence="8">Auxin efflux carrier component</fullName>
    </recommendedName>
</protein>
<evidence type="ECO:0000256" key="7">
    <source>
        <dbReference type="ARBA" id="ARBA00023294"/>
    </source>
</evidence>
<evidence type="ECO:0000256" key="5">
    <source>
        <dbReference type="ARBA" id="ARBA00022989"/>
    </source>
</evidence>
<evidence type="ECO:0000256" key="4">
    <source>
        <dbReference type="ARBA" id="ARBA00022692"/>
    </source>
</evidence>
<evidence type="ECO:0000256" key="8">
    <source>
        <dbReference type="RuleBase" id="RU362108"/>
    </source>
</evidence>
<comment type="similarity">
    <text evidence="2 8">Belongs to the auxin efflux carrier (TC 2.A.69.1) family.</text>
</comment>
<keyword evidence="11" id="KW-1185">Reference proteome</keyword>
<accession>D8SK80</accession>
<dbReference type="InParanoid" id="D8SK80"/>
<comment type="caution">
    <text evidence="8">Lacks conserved residue(s) required for the propagation of feature annotation.</text>
</comment>
<evidence type="ECO:0000256" key="3">
    <source>
        <dbReference type="ARBA" id="ARBA00022448"/>
    </source>
</evidence>
<keyword evidence="6 8" id="KW-0472">Membrane</keyword>
<dbReference type="Pfam" id="PF03547">
    <property type="entry name" value="Mem_trans"/>
    <property type="match status" value="1"/>
</dbReference>
<dbReference type="HOGENOM" id="CLU_019285_1_1_1"/>
<sequence>MITLQEFYTVMSAVVPLYVAMILAYGSVRWWKLLTPAQCSGINRFVAIFAVPLLSFQIIAHNNPYDMNPRFVAADVLQKLIVLAVLASWSRLKKFSSSVRSTSDTKSKDLDWAITLFMVSTLPNTLVLGIPLEVAMYGEKPAELVVQAVVLQCIVWYTLLLFLYEYRSAKNLILEQFPGPSAANIVSFRIDPDVISLDGEQQQIKTEAEIGQDGKIHVQVKRSPPPQPPPLPPTSSMYREYDSSSISLLRSPGLVSPLSSKAGTPRASDLTGVEIYSVQSSRNMTPTGSYTDLGLMTGTHGSSPHLRPSSNNPGLSIETSTTLSSNELPHYSNHSSNMHTPREPPSEEQSNMFAYTPGRHHYSPSPKTTTGPAAHDELQKQVPRSPGPLERLFVGNQVFSPMKLAEAARKMDYQQQQYESREMQMLVWSSSNSPASDRGCYETRKLTSHKNLSIQIPSNSTPLHPCMAKDFSFVDNVLFQREDTTPLSEKNLKSESHLPCKVPFTPPKLVDSDSSAPTQMPPPTVMTKLIVRMMWKKLIRNPNTYASLLGLAWALISFRWNVGMPKILEHSITILSDAGLGMAMFSLGLFMALQSSLIACGTTMAVVVMIIRFVTGPAIMSATSIAVGLRNVQLRASIIQAALPQGIVPFVFAKEYNVHPDVLSTAVIFGMLISLPINLLYYVLLGL</sequence>
<dbReference type="GO" id="GO:0010329">
    <property type="term" value="F:auxin efflux transmembrane transporter activity"/>
    <property type="evidence" value="ECO:0000318"/>
    <property type="project" value="GO_Central"/>
</dbReference>
<reference evidence="10 11" key="1">
    <citation type="journal article" date="2011" name="Science">
        <title>The Selaginella genome identifies genetic changes associated with the evolution of vascular plants.</title>
        <authorList>
            <person name="Banks J.A."/>
            <person name="Nishiyama T."/>
            <person name="Hasebe M."/>
            <person name="Bowman J.L."/>
            <person name="Gribskov M."/>
            <person name="dePamphilis C."/>
            <person name="Albert V.A."/>
            <person name="Aono N."/>
            <person name="Aoyama T."/>
            <person name="Ambrose B.A."/>
            <person name="Ashton N.W."/>
            <person name="Axtell M.J."/>
            <person name="Barker E."/>
            <person name="Barker M.S."/>
            <person name="Bennetzen J.L."/>
            <person name="Bonawitz N.D."/>
            <person name="Chapple C."/>
            <person name="Cheng C."/>
            <person name="Correa L.G."/>
            <person name="Dacre M."/>
            <person name="DeBarry J."/>
            <person name="Dreyer I."/>
            <person name="Elias M."/>
            <person name="Engstrom E.M."/>
            <person name="Estelle M."/>
            <person name="Feng L."/>
            <person name="Finet C."/>
            <person name="Floyd S.K."/>
            <person name="Frommer W.B."/>
            <person name="Fujita T."/>
            <person name="Gramzow L."/>
            <person name="Gutensohn M."/>
            <person name="Harholt J."/>
            <person name="Hattori M."/>
            <person name="Heyl A."/>
            <person name="Hirai T."/>
            <person name="Hiwatashi Y."/>
            <person name="Ishikawa M."/>
            <person name="Iwata M."/>
            <person name="Karol K.G."/>
            <person name="Koehler B."/>
            <person name="Kolukisaoglu U."/>
            <person name="Kubo M."/>
            <person name="Kurata T."/>
            <person name="Lalonde S."/>
            <person name="Li K."/>
            <person name="Li Y."/>
            <person name="Litt A."/>
            <person name="Lyons E."/>
            <person name="Manning G."/>
            <person name="Maruyama T."/>
            <person name="Michael T.P."/>
            <person name="Mikami K."/>
            <person name="Miyazaki S."/>
            <person name="Morinaga S."/>
            <person name="Murata T."/>
            <person name="Mueller-Roeber B."/>
            <person name="Nelson D.R."/>
            <person name="Obara M."/>
            <person name="Oguri Y."/>
            <person name="Olmstead R.G."/>
            <person name="Onodera N."/>
            <person name="Petersen B.L."/>
            <person name="Pils B."/>
            <person name="Prigge M."/>
            <person name="Rensing S.A."/>
            <person name="Riano-Pachon D.M."/>
            <person name="Roberts A.W."/>
            <person name="Sato Y."/>
            <person name="Scheller H.V."/>
            <person name="Schulz B."/>
            <person name="Schulz C."/>
            <person name="Shakirov E.V."/>
            <person name="Shibagaki N."/>
            <person name="Shinohara N."/>
            <person name="Shippen D.E."/>
            <person name="Soerensen I."/>
            <person name="Sotooka R."/>
            <person name="Sugimoto N."/>
            <person name="Sugita M."/>
            <person name="Sumikawa N."/>
            <person name="Tanurdzic M."/>
            <person name="Theissen G."/>
            <person name="Ulvskov P."/>
            <person name="Wakazuki S."/>
            <person name="Weng J.K."/>
            <person name="Willats W.W."/>
            <person name="Wipf D."/>
            <person name="Wolf P.G."/>
            <person name="Yang L."/>
            <person name="Zimmer A.D."/>
            <person name="Zhu Q."/>
            <person name="Mitros T."/>
            <person name="Hellsten U."/>
            <person name="Loque D."/>
            <person name="Otillar R."/>
            <person name="Salamov A."/>
            <person name="Schmutz J."/>
            <person name="Shapiro H."/>
            <person name="Lindquist E."/>
            <person name="Lucas S."/>
            <person name="Rokhsar D."/>
            <person name="Grigoriev I.V."/>
        </authorList>
    </citation>
    <scope>NUCLEOTIDE SEQUENCE [LARGE SCALE GENOMIC DNA]</scope>
</reference>
<dbReference type="InterPro" id="IPR051107">
    <property type="entry name" value="Auxin_Efflux_Carrier"/>
</dbReference>
<keyword evidence="3 8" id="KW-0813">Transport</keyword>
<dbReference type="OrthoDB" id="1868374at2759"/>
<gene>
    <name evidence="10" type="primary">PIN4-1</name>
    <name evidence="10" type="ORF">SELMODRAFT_422990</name>
</gene>
<evidence type="ECO:0000256" key="1">
    <source>
        <dbReference type="ARBA" id="ARBA00004141"/>
    </source>
</evidence>
<evidence type="ECO:0000313" key="10">
    <source>
        <dbReference type="EMBL" id="EFJ15287.1"/>
    </source>
</evidence>
<feature type="transmembrane region" description="Helical" evidence="8">
    <location>
        <begin position="572"/>
        <end position="593"/>
    </location>
</feature>
<feature type="transmembrane region" description="Helical" evidence="8">
    <location>
        <begin position="110"/>
        <end position="132"/>
    </location>
</feature>
<dbReference type="GO" id="GO:0009734">
    <property type="term" value="P:auxin-activated signaling pathway"/>
    <property type="evidence" value="ECO:0007669"/>
    <property type="project" value="UniProtKB-UniRule"/>
</dbReference>
<feature type="transmembrane region" description="Helical" evidence="8">
    <location>
        <begin position="542"/>
        <end position="560"/>
    </location>
</feature>
<dbReference type="GeneID" id="9643851"/>
<dbReference type="Proteomes" id="UP000001514">
    <property type="component" value="Unassembled WGS sequence"/>
</dbReference>
<feature type="transmembrane region" description="Helical" evidence="8">
    <location>
        <begin position="6"/>
        <end position="28"/>
    </location>
</feature>
<comment type="subcellular location">
    <subcellularLocation>
        <location evidence="1 8">Membrane</location>
        <topology evidence="1 8">Multi-pass membrane protein</topology>
    </subcellularLocation>
</comment>
<comment type="function">
    <text evidence="8">May act as a component of the auxin efflux carrier.</text>
</comment>
<keyword evidence="7 8" id="KW-0927">Auxin signaling pathway</keyword>
<feature type="transmembrane region" description="Helical" evidence="8">
    <location>
        <begin position="662"/>
        <end position="684"/>
    </location>
</feature>
<dbReference type="OMA" id="QYESREM"/>